<evidence type="ECO:0000313" key="16">
    <source>
        <dbReference type="Proteomes" id="UP000824145"/>
    </source>
</evidence>
<dbReference type="Proteomes" id="UP000824145">
    <property type="component" value="Unassembled WGS sequence"/>
</dbReference>
<feature type="binding site" evidence="8 12">
    <location>
        <position position="408"/>
    </location>
    <ligand>
        <name>substrate</name>
    </ligand>
</feature>
<feature type="binding site" evidence="8 11">
    <location>
        <position position="184"/>
    </location>
    <ligand>
        <name>NAD(+)</name>
        <dbReference type="ChEBI" id="CHEBI:57540"/>
    </ligand>
</feature>
<evidence type="ECO:0000256" key="14">
    <source>
        <dbReference type="RuleBase" id="RU004175"/>
    </source>
</evidence>
<feature type="binding site" evidence="8 12">
    <location>
        <position position="321"/>
    </location>
    <ligand>
        <name>substrate</name>
    </ligand>
</feature>
<dbReference type="FunFam" id="3.40.50.1980:FF:000001">
    <property type="entry name" value="Histidinol dehydrogenase"/>
    <property type="match status" value="1"/>
</dbReference>
<evidence type="ECO:0000256" key="13">
    <source>
        <dbReference type="PIRSR" id="PIRSR000099-4"/>
    </source>
</evidence>
<dbReference type="PIRSF" id="PIRSF000099">
    <property type="entry name" value="Histidinol_dh"/>
    <property type="match status" value="1"/>
</dbReference>
<dbReference type="CDD" id="cd06572">
    <property type="entry name" value="Histidinol_dh"/>
    <property type="match status" value="1"/>
</dbReference>
<dbReference type="GO" id="GO:0000105">
    <property type="term" value="P:L-histidine biosynthetic process"/>
    <property type="evidence" value="ECO:0007669"/>
    <property type="project" value="UniProtKB-UniRule"/>
</dbReference>
<dbReference type="NCBIfam" id="TIGR00069">
    <property type="entry name" value="hisD"/>
    <property type="match status" value="1"/>
</dbReference>
<evidence type="ECO:0000256" key="7">
    <source>
        <dbReference type="ARBA" id="ARBA00049489"/>
    </source>
</evidence>
<comment type="caution">
    <text evidence="15">The sequence shown here is derived from an EMBL/GenBank/DDBJ whole genome shotgun (WGS) entry which is preliminary data.</text>
</comment>
<keyword evidence="8" id="KW-0028">Amino-acid biosynthesis</keyword>
<dbReference type="EC" id="1.1.1.23" evidence="3 8"/>
<evidence type="ECO:0000256" key="8">
    <source>
        <dbReference type="HAMAP-Rule" id="MF_01024"/>
    </source>
</evidence>
<feature type="active site" description="Proton acceptor" evidence="8 10">
    <location>
        <position position="321"/>
    </location>
</feature>
<comment type="function">
    <text evidence="1 8">Catalyzes the sequential NAD-dependent oxidations of L-histidinol to L-histidinaldehyde and then to L-histidine.</text>
</comment>
<dbReference type="Gene3D" id="1.20.5.1300">
    <property type="match status" value="1"/>
</dbReference>
<feature type="binding site" evidence="8 12">
    <location>
        <position position="252"/>
    </location>
    <ligand>
        <name>substrate</name>
    </ligand>
</feature>
<keyword evidence="8" id="KW-0368">Histidine biosynthesis</keyword>
<dbReference type="InterPro" id="IPR016161">
    <property type="entry name" value="Ald_DH/histidinol_DH"/>
</dbReference>
<feature type="binding site" evidence="8 12">
    <location>
        <position position="255"/>
    </location>
    <ligand>
        <name>substrate</name>
    </ligand>
</feature>
<evidence type="ECO:0000256" key="11">
    <source>
        <dbReference type="PIRSR" id="PIRSR000099-2"/>
    </source>
</evidence>
<evidence type="ECO:0000256" key="9">
    <source>
        <dbReference type="PIRNR" id="PIRNR000099"/>
    </source>
</evidence>
<dbReference type="PANTHER" id="PTHR21256:SF2">
    <property type="entry name" value="HISTIDINE BIOSYNTHESIS TRIFUNCTIONAL PROTEIN"/>
    <property type="match status" value="1"/>
</dbReference>
<dbReference type="EMBL" id="DVNJ01000028">
    <property type="protein sequence ID" value="HIU63090.1"/>
    <property type="molecule type" value="Genomic_DNA"/>
</dbReference>
<keyword evidence="5 8" id="KW-0862">Zinc</keyword>
<reference evidence="15" key="2">
    <citation type="journal article" date="2021" name="PeerJ">
        <title>Extensive microbial diversity within the chicken gut microbiome revealed by metagenomics and culture.</title>
        <authorList>
            <person name="Gilroy R."/>
            <person name="Ravi A."/>
            <person name="Getino M."/>
            <person name="Pursley I."/>
            <person name="Horton D.L."/>
            <person name="Alikhan N.F."/>
            <person name="Baker D."/>
            <person name="Gharbi K."/>
            <person name="Hall N."/>
            <person name="Watson M."/>
            <person name="Adriaenssens E.M."/>
            <person name="Foster-Nyarko E."/>
            <person name="Jarju S."/>
            <person name="Secka A."/>
            <person name="Antonio M."/>
            <person name="Oren A."/>
            <person name="Chaudhuri R.R."/>
            <person name="La Ragione R."/>
            <person name="Hildebrand F."/>
            <person name="Pallen M.J."/>
        </authorList>
    </citation>
    <scope>NUCLEOTIDE SEQUENCE</scope>
    <source>
        <strain evidence="15">9366</strain>
    </source>
</reference>
<dbReference type="GO" id="GO:0004399">
    <property type="term" value="F:histidinol dehydrogenase activity"/>
    <property type="evidence" value="ECO:0007669"/>
    <property type="project" value="UniProtKB-UniRule"/>
</dbReference>
<comment type="catalytic activity">
    <reaction evidence="7 8">
        <text>L-histidinol + 2 NAD(+) + H2O = L-histidine + 2 NADH + 3 H(+)</text>
        <dbReference type="Rhea" id="RHEA:20641"/>
        <dbReference type="ChEBI" id="CHEBI:15377"/>
        <dbReference type="ChEBI" id="CHEBI:15378"/>
        <dbReference type="ChEBI" id="CHEBI:57540"/>
        <dbReference type="ChEBI" id="CHEBI:57595"/>
        <dbReference type="ChEBI" id="CHEBI:57699"/>
        <dbReference type="ChEBI" id="CHEBI:57945"/>
        <dbReference type="EC" id="1.1.1.23"/>
    </reaction>
</comment>
<name>A0A9D1MMX7_9FIRM</name>
<dbReference type="PANTHER" id="PTHR21256">
    <property type="entry name" value="HISTIDINOL DEHYDROGENASE HDH"/>
    <property type="match status" value="1"/>
</dbReference>
<dbReference type="Pfam" id="PF00815">
    <property type="entry name" value="Histidinol_dh"/>
    <property type="match status" value="1"/>
</dbReference>
<evidence type="ECO:0000313" key="15">
    <source>
        <dbReference type="EMBL" id="HIU63090.1"/>
    </source>
</evidence>
<comment type="pathway">
    <text evidence="8">Amino-acid biosynthesis; L-histidine biosynthesis; L-histidine from 5-phospho-alpha-D-ribose 1-diphosphate: step 9/9.</text>
</comment>
<dbReference type="PROSITE" id="PS00611">
    <property type="entry name" value="HISOL_DEHYDROGENASE"/>
    <property type="match status" value="1"/>
</dbReference>
<feature type="binding site" evidence="8 11">
    <location>
        <position position="207"/>
    </location>
    <ligand>
        <name>NAD(+)</name>
        <dbReference type="ChEBI" id="CHEBI:57540"/>
    </ligand>
</feature>
<feature type="binding site" evidence="8 13">
    <location>
        <position position="354"/>
    </location>
    <ligand>
        <name>Zn(2+)</name>
        <dbReference type="ChEBI" id="CHEBI:29105"/>
    </ligand>
</feature>
<evidence type="ECO:0000256" key="1">
    <source>
        <dbReference type="ARBA" id="ARBA00003850"/>
    </source>
</evidence>
<keyword evidence="6 8" id="KW-0560">Oxidoreductase</keyword>
<comment type="cofactor">
    <cofactor evidence="8 13">
        <name>Zn(2+)</name>
        <dbReference type="ChEBI" id="CHEBI:29105"/>
    </cofactor>
    <text evidence="8 13">Binds 1 zinc ion per subunit.</text>
</comment>
<proteinExistence type="inferred from homology"/>
<feature type="binding site" evidence="8 13">
    <location>
        <position position="255"/>
    </location>
    <ligand>
        <name>Zn(2+)</name>
        <dbReference type="ChEBI" id="CHEBI:29105"/>
    </ligand>
</feature>
<dbReference type="FunFam" id="3.40.50.1980:FF:000026">
    <property type="entry name" value="Histidinol dehydrogenase"/>
    <property type="match status" value="1"/>
</dbReference>
<feature type="active site" description="Proton acceptor" evidence="8 10">
    <location>
        <position position="320"/>
    </location>
</feature>
<protein>
    <recommendedName>
        <fullName evidence="3 8">Histidinol dehydrogenase</fullName>
        <shortName evidence="8">HDH</shortName>
        <ecNumber evidence="3 8">1.1.1.23</ecNumber>
    </recommendedName>
</protein>
<dbReference type="InterPro" id="IPR001692">
    <property type="entry name" value="Histidinol_DH_CS"/>
</dbReference>
<dbReference type="AlphaFoldDB" id="A0A9D1MMX7"/>
<feature type="binding site" evidence="8 12">
    <location>
        <position position="230"/>
    </location>
    <ligand>
        <name>substrate</name>
    </ligand>
</feature>
<keyword evidence="4 8" id="KW-0479">Metal-binding</keyword>
<comment type="similarity">
    <text evidence="2 8 9 14">Belongs to the histidinol dehydrogenase family.</text>
</comment>
<evidence type="ECO:0000256" key="3">
    <source>
        <dbReference type="ARBA" id="ARBA00012965"/>
    </source>
</evidence>
<dbReference type="GO" id="GO:0051287">
    <property type="term" value="F:NAD binding"/>
    <property type="evidence" value="ECO:0007669"/>
    <property type="project" value="InterPro"/>
</dbReference>
<sequence length="421" mass="45106">MITIEKYDKKRGANVFIRRMNADPRVTASVAAIVEDVKERGDEAVREYSLKFDGWAGEMPVSESEWAEGAAKCDAFLLQVMKEAAQNIADFHRRQIPQGFEVEKENGVILGQKVTPLERVGIYVPGGTAAYPSTVLMNAVPASVAGVKEIIMVTPAKEGRIKPEILAAAKIAGVTKIFKVGGAQAIAALAYGTQTTPAVDKITGPGNIYVATAKKLVYGQVDIDMIAGPSEILVIADESADAERAAADMLSQAEHDVLASAVMVTTSARLAELVAAEIERQLTDLPRREIAQRSIEDNGRVIVTESLDDAVEIANALAPEHLEVYTSDPFALLPRLVNAGSIFLGGYTPEPVGDYFAGPNHTLPTSGTARFSSPLSGADFVKRSSYIHYTKEALKEAGEKIAAFAESEGLQAHANAVRIRR</sequence>
<dbReference type="InterPro" id="IPR012131">
    <property type="entry name" value="Hstdl_DH"/>
</dbReference>
<dbReference type="GO" id="GO:0008270">
    <property type="term" value="F:zinc ion binding"/>
    <property type="evidence" value="ECO:0007669"/>
    <property type="project" value="UniProtKB-UniRule"/>
</dbReference>
<evidence type="ECO:0000256" key="6">
    <source>
        <dbReference type="ARBA" id="ARBA00023002"/>
    </source>
</evidence>
<feature type="binding site" evidence="8 11">
    <location>
        <position position="123"/>
    </location>
    <ligand>
        <name>NAD(+)</name>
        <dbReference type="ChEBI" id="CHEBI:57540"/>
    </ligand>
</feature>
<dbReference type="SUPFAM" id="SSF53720">
    <property type="entry name" value="ALDH-like"/>
    <property type="match status" value="1"/>
</dbReference>
<evidence type="ECO:0000256" key="4">
    <source>
        <dbReference type="ARBA" id="ARBA00022723"/>
    </source>
</evidence>
<feature type="binding site" evidence="8 12">
    <location>
        <position position="413"/>
    </location>
    <ligand>
        <name>substrate</name>
    </ligand>
</feature>
<feature type="binding site" evidence="8 13">
    <location>
        <position position="252"/>
    </location>
    <ligand>
        <name>Zn(2+)</name>
        <dbReference type="ChEBI" id="CHEBI:29105"/>
    </ligand>
</feature>
<feature type="binding site" evidence="8 12">
    <location>
        <position position="354"/>
    </location>
    <ligand>
        <name>substrate</name>
    </ligand>
</feature>
<gene>
    <name evidence="8 15" type="primary">hisD</name>
    <name evidence="15" type="ORF">IAB07_04940</name>
</gene>
<organism evidence="15 16">
    <name type="scientific">Candidatus Caccalectryoclostridium excrementigallinarum</name>
    <dbReference type="NCBI Taxonomy" id="2840710"/>
    <lineage>
        <taxon>Bacteria</taxon>
        <taxon>Bacillati</taxon>
        <taxon>Bacillota</taxon>
        <taxon>Clostridia</taxon>
        <taxon>Christensenellales</taxon>
        <taxon>Christensenellaceae</taxon>
        <taxon>Christensenellaceae incertae sedis</taxon>
        <taxon>Candidatus Caccalectryoclostridium</taxon>
    </lineage>
</organism>
<evidence type="ECO:0000256" key="5">
    <source>
        <dbReference type="ARBA" id="ARBA00022833"/>
    </source>
</evidence>
<dbReference type="PRINTS" id="PR00083">
    <property type="entry name" value="HOLDHDRGNASE"/>
</dbReference>
<evidence type="ECO:0000256" key="12">
    <source>
        <dbReference type="PIRSR" id="PIRSR000099-3"/>
    </source>
</evidence>
<accession>A0A9D1MMX7</accession>
<dbReference type="GO" id="GO:0005829">
    <property type="term" value="C:cytosol"/>
    <property type="evidence" value="ECO:0007669"/>
    <property type="project" value="TreeGrafter"/>
</dbReference>
<feature type="binding site" evidence="8 13">
    <location>
        <position position="413"/>
    </location>
    <ligand>
        <name>Zn(2+)</name>
        <dbReference type="ChEBI" id="CHEBI:29105"/>
    </ligand>
</feature>
<dbReference type="InterPro" id="IPR022695">
    <property type="entry name" value="Histidinol_DH_monofunct"/>
</dbReference>
<evidence type="ECO:0000256" key="2">
    <source>
        <dbReference type="ARBA" id="ARBA00010178"/>
    </source>
</evidence>
<keyword evidence="8 11" id="KW-0520">NAD</keyword>
<dbReference type="Gene3D" id="3.40.50.1980">
    <property type="entry name" value="Nitrogenase molybdenum iron protein domain"/>
    <property type="match status" value="2"/>
</dbReference>
<dbReference type="HAMAP" id="MF_01024">
    <property type="entry name" value="HisD"/>
    <property type="match status" value="1"/>
</dbReference>
<evidence type="ECO:0000256" key="10">
    <source>
        <dbReference type="PIRSR" id="PIRSR000099-1"/>
    </source>
</evidence>
<reference evidence="15" key="1">
    <citation type="submission" date="2020-10" db="EMBL/GenBank/DDBJ databases">
        <authorList>
            <person name="Gilroy R."/>
        </authorList>
    </citation>
    <scope>NUCLEOTIDE SEQUENCE</scope>
    <source>
        <strain evidence="15">9366</strain>
    </source>
</reference>